<dbReference type="RefSeq" id="XP_040732832.1">
    <property type="nucleotide sequence ID" value="XM_040876682.1"/>
</dbReference>
<evidence type="ECO:0000313" key="1">
    <source>
        <dbReference type="EMBL" id="RAO68316.1"/>
    </source>
</evidence>
<name>A0A364KXM6_TALAM</name>
<gene>
    <name evidence="1" type="ORF">BHQ10_004328</name>
</gene>
<dbReference type="OrthoDB" id="3482512at2759"/>
<evidence type="ECO:0000313" key="2">
    <source>
        <dbReference type="Proteomes" id="UP000249363"/>
    </source>
</evidence>
<reference evidence="1 2" key="1">
    <citation type="journal article" date="2017" name="Biotechnol. Biofuels">
        <title>Differential beta-glucosidase expression as a function of carbon source availability in Talaromyces amestolkiae: a genomic and proteomic approach.</title>
        <authorList>
            <person name="de Eugenio L.I."/>
            <person name="Mendez-Liter J.A."/>
            <person name="Nieto-Dominguez M."/>
            <person name="Alonso L."/>
            <person name="Gil-Munoz J."/>
            <person name="Barriuso J."/>
            <person name="Prieto A."/>
            <person name="Martinez M.J."/>
        </authorList>
    </citation>
    <scope>NUCLEOTIDE SEQUENCE [LARGE SCALE GENOMIC DNA]</scope>
    <source>
        <strain evidence="1 2">CIB</strain>
    </source>
</reference>
<dbReference type="AlphaFoldDB" id="A0A364KXM6"/>
<sequence>MSQESRPRQHKVAWRDSISAFLIGHSKASAEQVTRKYLEDLEPASSLNYLDQALWQLLHGIKDVETIFKKYATTNSSGKRMWNRDSWARYINAEIPAVATGIPLLWYTFTVGAYFPFSAPSNEPEIDVKAFRRAFAFIILRGYELLGAKSNGQPFPRCSEKFYTDKVPRLTRIIFRSLSPSYPQSETQSQHPQESLQLQDVKDTIAFTQPILKSNLCHGWPNVADGEFEAAAYRLLLADHKRSTVKRSPIAVSRADLHILIRLFFLQRAEPRCWRAGLFKHETYQRSGDIMFSRLINEPDEVSRASELASAFLSYRFPGSNDCVTEEQFKDCCSECLWATIFILPTTPQPPRAKEKSALLTSTTNLLSFLNVAHFFSGKWEGDRFHQNESQLQLDLQTSELVADLAATPELGVDELFKIIARLSWFHMMLIRGEDIKVKGKSSSRLIIVFTSPPVEQMCRPEGQSLVRYVWRTSMVQLEPYLAVADSGGMSASVVGDVLELRSHGRVREEGTSMQIDLTEKLVNVKGLGIGLVENAEHMGSVGSSEATSMLAMRLIDLKCYRLPGMSSTVTSSN</sequence>
<keyword evidence="2" id="KW-1185">Reference proteome</keyword>
<dbReference type="Proteomes" id="UP000249363">
    <property type="component" value="Unassembled WGS sequence"/>
</dbReference>
<accession>A0A364KXM6</accession>
<dbReference type="EMBL" id="MIKG01000007">
    <property type="protein sequence ID" value="RAO68316.1"/>
    <property type="molecule type" value="Genomic_DNA"/>
</dbReference>
<proteinExistence type="predicted"/>
<organism evidence="1 2">
    <name type="scientific">Talaromyces amestolkiae</name>
    <dbReference type="NCBI Taxonomy" id="1196081"/>
    <lineage>
        <taxon>Eukaryota</taxon>
        <taxon>Fungi</taxon>
        <taxon>Dikarya</taxon>
        <taxon>Ascomycota</taxon>
        <taxon>Pezizomycotina</taxon>
        <taxon>Eurotiomycetes</taxon>
        <taxon>Eurotiomycetidae</taxon>
        <taxon>Eurotiales</taxon>
        <taxon>Trichocomaceae</taxon>
        <taxon>Talaromyces</taxon>
        <taxon>Talaromyces sect. Talaromyces</taxon>
    </lineage>
</organism>
<comment type="caution">
    <text evidence="1">The sequence shown here is derived from an EMBL/GenBank/DDBJ whole genome shotgun (WGS) entry which is preliminary data.</text>
</comment>
<protein>
    <submittedName>
        <fullName evidence="1">Uncharacterized protein</fullName>
    </submittedName>
</protein>
<dbReference type="GeneID" id="63793544"/>